<evidence type="ECO:0000256" key="1">
    <source>
        <dbReference type="ARBA" id="ARBA00004141"/>
    </source>
</evidence>
<evidence type="ECO:0000256" key="3">
    <source>
        <dbReference type="ARBA" id="ARBA00022692"/>
    </source>
</evidence>
<feature type="transmembrane region" description="Helical" evidence="6">
    <location>
        <begin position="20"/>
        <end position="47"/>
    </location>
</feature>
<dbReference type="RefSeq" id="WP_342322564.1">
    <property type="nucleotide sequence ID" value="NZ_CP151800.1"/>
</dbReference>
<keyword evidence="5 6" id="KW-0472">Membrane</keyword>
<keyword evidence="3 6" id="KW-0812">Transmembrane</keyword>
<reference evidence="7 8" key="1">
    <citation type="submission" date="2024-04" db="EMBL/GenBank/DDBJ databases">
        <title>Kosakonia calanthae sp. nov., a halophilic bacterium isolated from leaves of Calanthe tiplacata.</title>
        <authorList>
            <person name="Wu P."/>
        </authorList>
    </citation>
    <scope>NUCLEOTIDE SEQUENCE [LARGE SCALE GENOMIC DNA]</scope>
    <source>
        <strain evidence="7 8">BYX6</strain>
    </source>
</reference>
<feature type="transmembrane region" description="Helical" evidence="6">
    <location>
        <begin position="206"/>
        <end position="226"/>
    </location>
</feature>
<evidence type="ECO:0000313" key="8">
    <source>
        <dbReference type="Proteomes" id="UP001466893"/>
    </source>
</evidence>
<evidence type="ECO:0000256" key="2">
    <source>
        <dbReference type="ARBA" id="ARBA00008564"/>
    </source>
</evidence>
<feature type="transmembrane region" description="Helical" evidence="6">
    <location>
        <begin position="157"/>
        <end position="177"/>
    </location>
</feature>
<dbReference type="InterPro" id="IPR003339">
    <property type="entry name" value="ABC/ECF_trnsptr_transmembrane"/>
</dbReference>
<dbReference type="PANTHER" id="PTHR33514">
    <property type="entry name" value="PROTEIN ABCI12, CHLOROPLASTIC"/>
    <property type="match status" value="1"/>
</dbReference>
<evidence type="ECO:0000313" key="7">
    <source>
        <dbReference type="EMBL" id="WZV97934.1"/>
    </source>
</evidence>
<dbReference type="Pfam" id="PF02361">
    <property type="entry name" value="CbiQ"/>
    <property type="match status" value="1"/>
</dbReference>
<dbReference type="EMBL" id="CP151800">
    <property type="protein sequence ID" value="WZV97934.1"/>
    <property type="molecule type" value="Genomic_DNA"/>
</dbReference>
<organism evidence="7 8">
    <name type="scientific">Kosakonia calanthes</name>
    <dbReference type="NCBI Taxonomy" id="3139408"/>
    <lineage>
        <taxon>Bacteria</taxon>
        <taxon>Pseudomonadati</taxon>
        <taxon>Pseudomonadota</taxon>
        <taxon>Gammaproteobacteria</taxon>
        <taxon>Enterobacterales</taxon>
        <taxon>Enterobacteriaceae</taxon>
        <taxon>Kosakonia</taxon>
    </lineage>
</organism>
<evidence type="ECO:0000256" key="6">
    <source>
        <dbReference type="SAM" id="Phobius"/>
    </source>
</evidence>
<keyword evidence="4 6" id="KW-1133">Transmembrane helix</keyword>
<name>A0ABZ3B400_9ENTR</name>
<comment type="similarity">
    <text evidence="2">Belongs to the CbiQ family.</text>
</comment>
<dbReference type="PANTHER" id="PTHR33514:SF13">
    <property type="entry name" value="PROTEIN ABCI12, CHLOROPLASTIC"/>
    <property type="match status" value="1"/>
</dbReference>
<accession>A0ABZ3B400</accession>
<gene>
    <name evidence="7" type="ORF">AAEY27_20185</name>
</gene>
<dbReference type="Proteomes" id="UP001466893">
    <property type="component" value="Chromosome"/>
</dbReference>
<feature type="transmembrane region" description="Helical" evidence="6">
    <location>
        <begin position="115"/>
        <end position="136"/>
    </location>
</feature>
<evidence type="ECO:0000256" key="5">
    <source>
        <dbReference type="ARBA" id="ARBA00023136"/>
    </source>
</evidence>
<feature type="transmembrane region" description="Helical" evidence="6">
    <location>
        <begin position="53"/>
        <end position="72"/>
    </location>
</feature>
<proteinExistence type="inferred from homology"/>
<keyword evidence="8" id="KW-1185">Reference proteome</keyword>
<evidence type="ECO:0000256" key="4">
    <source>
        <dbReference type="ARBA" id="ARBA00022989"/>
    </source>
</evidence>
<comment type="subcellular location">
    <subcellularLocation>
        <location evidence="1">Membrane</location>
        <topology evidence="1">Multi-pass membrane protein</topology>
    </subcellularLocation>
</comment>
<feature type="transmembrane region" description="Helical" evidence="6">
    <location>
        <begin position="79"/>
        <end position="100"/>
    </location>
</feature>
<sequence length="230" mass="24453">MSRKTVKRGIDVRINLLALLVINTLVLTGKGGIFQLLCAAVICLLLGLQRRWFAAAILAFCISAMQVLPLFMPSGAKPGIAALMYARPYLIAGFMGYYFICATTPSQLIAGLHRLHVPGAVIIPLAVMLRFFPVLWEEQQAIRGAMRMRGLPGNGGVLLHPWRALECMLVPLIGALLRSGEALSAAAISRGLGSPGVPSSIFPLRLGAMDVLPAIACIGLAALFFYGGGV</sequence>
<dbReference type="CDD" id="cd16914">
    <property type="entry name" value="EcfT"/>
    <property type="match status" value="1"/>
</dbReference>
<protein>
    <submittedName>
        <fullName evidence="7">Energy-coupling factor transporter transmembrane component T</fullName>
    </submittedName>
</protein>